<dbReference type="GO" id="GO:0003824">
    <property type="term" value="F:catalytic activity"/>
    <property type="evidence" value="ECO:0007669"/>
    <property type="project" value="InterPro"/>
</dbReference>
<sequence>MNAGALAISSLPRVLLLNPPASSPVLRDYYCSTRPKANYYWQPIDLLCQAAQLGGRARFMILDAAAQQTPAKQARKIVQAYQPEAIYCLASTLSFQEDMVFLKKIANEKTRVILGGEAALDPDFPFEDYPFIDALALDFTAPELPEFILKGKASGRLRTRDRAPDPPPKGGEYSMGVTPHNLVDNALYKLPLWKGVFHSLLTDFGCPYKCSFCNSGLDGLGYKTRNLAEIEKELNLLKTLEARQIYLRDMTFGAELSRGMEVLDLLSRYSFALRGYLRADQITPAFAKVLKKGGFLMVQIGVESPSALTRQALGKNVSDEVFHQAFRLLQEQGIEAGAHFIIGFEEDPPLAAMDCLTMAKKLNAAYCSVNVVQDRLGARPNLLPDPLRRPWFSLQSQAAMALFNAPKQARFLFSKPW</sequence>
<keyword evidence="5" id="KW-0411">Iron-sulfur</keyword>
<comment type="cofactor">
    <cofactor evidence="1">
        <name>[4Fe-4S] cluster</name>
        <dbReference type="ChEBI" id="CHEBI:49883"/>
    </cofactor>
</comment>
<dbReference type="SUPFAM" id="SSF102114">
    <property type="entry name" value="Radical SAM enzymes"/>
    <property type="match status" value="1"/>
</dbReference>
<evidence type="ECO:0000313" key="9">
    <source>
        <dbReference type="Proteomes" id="UP000183994"/>
    </source>
</evidence>
<dbReference type="STRING" id="1121393.SAMN02745216_02890"/>
<dbReference type="AlphaFoldDB" id="A0A1M6PSN1"/>
<evidence type="ECO:0000256" key="4">
    <source>
        <dbReference type="ARBA" id="ARBA00023004"/>
    </source>
</evidence>
<dbReference type="PANTHER" id="PTHR43409:SF7">
    <property type="entry name" value="BLL1977 PROTEIN"/>
    <property type="match status" value="1"/>
</dbReference>
<evidence type="ECO:0000256" key="2">
    <source>
        <dbReference type="ARBA" id="ARBA00022691"/>
    </source>
</evidence>
<dbReference type="GO" id="GO:0051536">
    <property type="term" value="F:iron-sulfur cluster binding"/>
    <property type="evidence" value="ECO:0007669"/>
    <property type="project" value="UniProtKB-KW"/>
</dbReference>
<evidence type="ECO:0000256" key="6">
    <source>
        <dbReference type="SAM" id="MobiDB-lite"/>
    </source>
</evidence>
<accession>A0A1M6PSN1</accession>
<dbReference type="InterPro" id="IPR051198">
    <property type="entry name" value="BchE-like"/>
</dbReference>
<name>A0A1M6PSN1_9BACT</name>
<dbReference type="SMART" id="SM00729">
    <property type="entry name" value="Elp3"/>
    <property type="match status" value="1"/>
</dbReference>
<dbReference type="Pfam" id="PF04055">
    <property type="entry name" value="Radical_SAM"/>
    <property type="match status" value="1"/>
</dbReference>
<keyword evidence="3" id="KW-0479">Metal-binding</keyword>
<evidence type="ECO:0000259" key="7">
    <source>
        <dbReference type="SMART" id="SM00729"/>
    </source>
</evidence>
<dbReference type="InterPro" id="IPR058240">
    <property type="entry name" value="rSAM_sf"/>
</dbReference>
<evidence type="ECO:0000313" key="8">
    <source>
        <dbReference type="EMBL" id="SHK10959.1"/>
    </source>
</evidence>
<dbReference type="Proteomes" id="UP000183994">
    <property type="component" value="Unassembled WGS sequence"/>
</dbReference>
<dbReference type="InterPro" id="IPR006638">
    <property type="entry name" value="Elp3/MiaA/NifB-like_rSAM"/>
</dbReference>
<dbReference type="RefSeq" id="WP_073476879.1">
    <property type="nucleotide sequence ID" value="NZ_FQZU01000018.1"/>
</dbReference>
<evidence type="ECO:0000256" key="3">
    <source>
        <dbReference type="ARBA" id="ARBA00022723"/>
    </source>
</evidence>
<evidence type="ECO:0000256" key="5">
    <source>
        <dbReference type="ARBA" id="ARBA00023014"/>
    </source>
</evidence>
<keyword evidence="2" id="KW-0949">S-adenosyl-L-methionine</keyword>
<keyword evidence="4" id="KW-0408">Iron</keyword>
<reference evidence="9" key="1">
    <citation type="submission" date="2016-11" db="EMBL/GenBank/DDBJ databases">
        <authorList>
            <person name="Varghese N."/>
            <person name="Submissions S."/>
        </authorList>
    </citation>
    <scope>NUCLEOTIDE SEQUENCE [LARGE SCALE GENOMIC DNA]</scope>
    <source>
        <strain evidence="9">DSM 16219</strain>
    </source>
</reference>
<dbReference type="GO" id="GO:0046872">
    <property type="term" value="F:metal ion binding"/>
    <property type="evidence" value="ECO:0007669"/>
    <property type="project" value="UniProtKB-KW"/>
</dbReference>
<keyword evidence="9" id="KW-1185">Reference proteome</keyword>
<organism evidence="8 9">
    <name type="scientific">Desulfatibacillum alkenivorans DSM 16219</name>
    <dbReference type="NCBI Taxonomy" id="1121393"/>
    <lineage>
        <taxon>Bacteria</taxon>
        <taxon>Pseudomonadati</taxon>
        <taxon>Thermodesulfobacteriota</taxon>
        <taxon>Desulfobacteria</taxon>
        <taxon>Desulfobacterales</taxon>
        <taxon>Desulfatibacillaceae</taxon>
        <taxon>Desulfatibacillum</taxon>
    </lineage>
</organism>
<dbReference type="EMBL" id="FQZU01000018">
    <property type="protein sequence ID" value="SHK10959.1"/>
    <property type="molecule type" value="Genomic_DNA"/>
</dbReference>
<dbReference type="InterPro" id="IPR007197">
    <property type="entry name" value="rSAM"/>
</dbReference>
<feature type="domain" description="Elp3/MiaA/NifB-like radical SAM core" evidence="7">
    <location>
        <begin position="196"/>
        <end position="400"/>
    </location>
</feature>
<proteinExistence type="predicted"/>
<dbReference type="InterPro" id="IPR023404">
    <property type="entry name" value="rSAM_horseshoe"/>
</dbReference>
<evidence type="ECO:0000256" key="1">
    <source>
        <dbReference type="ARBA" id="ARBA00001966"/>
    </source>
</evidence>
<dbReference type="OrthoDB" id="9804952at2"/>
<protein>
    <submittedName>
        <fullName evidence="8">Radical SAM superfamily protein</fullName>
    </submittedName>
</protein>
<dbReference type="PANTHER" id="PTHR43409">
    <property type="entry name" value="ANAEROBIC MAGNESIUM-PROTOPORPHYRIN IX MONOMETHYL ESTER CYCLASE-RELATED"/>
    <property type="match status" value="1"/>
</dbReference>
<dbReference type="CDD" id="cd01335">
    <property type="entry name" value="Radical_SAM"/>
    <property type="match status" value="1"/>
</dbReference>
<dbReference type="Gene3D" id="3.80.30.20">
    <property type="entry name" value="tm_1862 like domain"/>
    <property type="match status" value="1"/>
</dbReference>
<gene>
    <name evidence="8" type="ORF">SAMN02745216_02890</name>
</gene>
<dbReference type="SFLD" id="SFLDS00029">
    <property type="entry name" value="Radical_SAM"/>
    <property type="match status" value="1"/>
</dbReference>
<dbReference type="SFLD" id="SFLDG01082">
    <property type="entry name" value="B12-binding_domain_containing"/>
    <property type="match status" value="1"/>
</dbReference>
<feature type="region of interest" description="Disordered" evidence="6">
    <location>
        <begin position="155"/>
        <end position="175"/>
    </location>
</feature>